<keyword evidence="2" id="KW-1185">Reference proteome</keyword>
<gene>
    <name evidence="1" type="ORF">E2C01_070176</name>
</gene>
<name>A0A5B7HS10_PORTR</name>
<dbReference type="Proteomes" id="UP000324222">
    <property type="component" value="Unassembled WGS sequence"/>
</dbReference>
<proteinExistence type="predicted"/>
<organism evidence="1 2">
    <name type="scientific">Portunus trituberculatus</name>
    <name type="common">Swimming crab</name>
    <name type="synonym">Neptunus trituberculatus</name>
    <dbReference type="NCBI Taxonomy" id="210409"/>
    <lineage>
        <taxon>Eukaryota</taxon>
        <taxon>Metazoa</taxon>
        <taxon>Ecdysozoa</taxon>
        <taxon>Arthropoda</taxon>
        <taxon>Crustacea</taxon>
        <taxon>Multicrustacea</taxon>
        <taxon>Malacostraca</taxon>
        <taxon>Eumalacostraca</taxon>
        <taxon>Eucarida</taxon>
        <taxon>Decapoda</taxon>
        <taxon>Pleocyemata</taxon>
        <taxon>Brachyura</taxon>
        <taxon>Eubrachyura</taxon>
        <taxon>Portunoidea</taxon>
        <taxon>Portunidae</taxon>
        <taxon>Portuninae</taxon>
        <taxon>Portunus</taxon>
    </lineage>
</organism>
<accession>A0A5B7HS10</accession>
<reference evidence="1 2" key="1">
    <citation type="submission" date="2019-05" db="EMBL/GenBank/DDBJ databases">
        <title>Another draft genome of Portunus trituberculatus and its Hox gene families provides insights of decapod evolution.</title>
        <authorList>
            <person name="Jeong J.-H."/>
            <person name="Song I."/>
            <person name="Kim S."/>
            <person name="Choi T."/>
            <person name="Kim D."/>
            <person name="Ryu S."/>
            <person name="Kim W."/>
        </authorList>
    </citation>
    <scope>NUCLEOTIDE SEQUENCE [LARGE SCALE GENOMIC DNA]</scope>
    <source>
        <tissue evidence="1">Muscle</tissue>
    </source>
</reference>
<comment type="caution">
    <text evidence="1">The sequence shown here is derived from an EMBL/GenBank/DDBJ whole genome shotgun (WGS) entry which is preliminary data.</text>
</comment>
<sequence length="64" mass="7227">MTVQALPVRRKLHSRAREGRIPVERKNIIIPKGFDHPLLPVPLKTSPNLQWHLCSVPSKIPDGS</sequence>
<dbReference type="EMBL" id="VSRR010041843">
    <property type="protein sequence ID" value="MPC75781.1"/>
    <property type="molecule type" value="Genomic_DNA"/>
</dbReference>
<dbReference type="AlphaFoldDB" id="A0A5B7HS10"/>
<protein>
    <submittedName>
        <fullName evidence="1">Uncharacterized protein</fullName>
    </submittedName>
</protein>
<evidence type="ECO:0000313" key="2">
    <source>
        <dbReference type="Proteomes" id="UP000324222"/>
    </source>
</evidence>
<evidence type="ECO:0000313" key="1">
    <source>
        <dbReference type="EMBL" id="MPC75781.1"/>
    </source>
</evidence>